<organism evidence="1 2">
    <name type="scientific">Streptomyces violaceusniger</name>
    <dbReference type="NCBI Taxonomy" id="68280"/>
    <lineage>
        <taxon>Bacteria</taxon>
        <taxon>Bacillati</taxon>
        <taxon>Actinomycetota</taxon>
        <taxon>Actinomycetes</taxon>
        <taxon>Kitasatosporales</taxon>
        <taxon>Streptomycetaceae</taxon>
        <taxon>Streptomyces</taxon>
        <taxon>Streptomyces violaceusniger group</taxon>
    </lineage>
</organism>
<accession>A0A4D4LIU1</accession>
<protein>
    <recommendedName>
        <fullName evidence="3">Acetylornithine aminotransferase</fullName>
    </recommendedName>
</protein>
<name>A0A4D4LIU1_STRVO</name>
<comment type="caution">
    <text evidence="1">The sequence shown here is derived from an EMBL/GenBank/DDBJ whole genome shotgun (WGS) entry which is preliminary data.</text>
</comment>
<sequence>MLTESLAPQVQKAAQDAGLLVNAVAPDVVRLAPPLVISDGEVDTFLRELPTVLDAAHEGDGERRAGD</sequence>
<proteinExistence type="predicted"/>
<keyword evidence="2" id="KW-1185">Reference proteome</keyword>
<gene>
    <name evidence="1" type="ORF">SVIO_085960</name>
</gene>
<evidence type="ECO:0000313" key="2">
    <source>
        <dbReference type="Proteomes" id="UP000301309"/>
    </source>
</evidence>
<dbReference type="AlphaFoldDB" id="A0A4D4LIU1"/>
<dbReference type="SUPFAM" id="SSF53383">
    <property type="entry name" value="PLP-dependent transferases"/>
    <property type="match status" value="1"/>
</dbReference>
<evidence type="ECO:0008006" key="3">
    <source>
        <dbReference type="Google" id="ProtNLM"/>
    </source>
</evidence>
<evidence type="ECO:0000313" key="1">
    <source>
        <dbReference type="EMBL" id="GDY57973.1"/>
    </source>
</evidence>
<dbReference type="Gene3D" id="3.90.1150.10">
    <property type="entry name" value="Aspartate Aminotransferase, domain 1"/>
    <property type="match status" value="1"/>
</dbReference>
<dbReference type="Proteomes" id="UP000301309">
    <property type="component" value="Unassembled WGS sequence"/>
</dbReference>
<reference evidence="1 2" key="1">
    <citation type="journal article" date="2020" name="Int. J. Syst. Evol. Microbiol.">
        <title>Reclassification of Streptomyces castelarensis and Streptomyces sporoclivatus as later heterotypic synonyms of Streptomyces antimycoticus.</title>
        <authorList>
            <person name="Komaki H."/>
            <person name="Tamura T."/>
        </authorList>
    </citation>
    <scope>NUCLEOTIDE SEQUENCE [LARGE SCALE GENOMIC DNA]</scope>
    <source>
        <strain evidence="1 2">NBRC 13459</strain>
    </source>
</reference>
<dbReference type="InterPro" id="IPR015422">
    <property type="entry name" value="PyrdxlP-dep_Trfase_small"/>
</dbReference>
<dbReference type="EMBL" id="BJHW01000001">
    <property type="protein sequence ID" value="GDY57973.1"/>
    <property type="molecule type" value="Genomic_DNA"/>
</dbReference>
<dbReference type="InterPro" id="IPR015424">
    <property type="entry name" value="PyrdxlP-dep_Trfase"/>
</dbReference>